<keyword evidence="2" id="KW-1185">Reference proteome</keyword>
<accession>A0A1T5NUM3</accession>
<evidence type="ECO:0000313" key="2">
    <source>
        <dbReference type="Proteomes" id="UP000190166"/>
    </source>
</evidence>
<name>A0A1T5NUM3_9BACT</name>
<dbReference type="EMBL" id="FUZZ01000002">
    <property type="protein sequence ID" value="SKD04145.1"/>
    <property type="molecule type" value="Genomic_DNA"/>
</dbReference>
<protein>
    <submittedName>
        <fullName evidence="1">Uncharacterized protein</fullName>
    </submittedName>
</protein>
<evidence type="ECO:0000313" key="1">
    <source>
        <dbReference type="EMBL" id="SKD04145.1"/>
    </source>
</evidence>
<proteinExistence type="predicted"/>
<reference evidence="1 2" key="1">
    <citation type="submission" date="2017-02" db="EMBL/GenBank/DDBJ databases">
        <authorList>
            <person name="Peterson S.W."/>
        </authorList>
    </citation>
    <scope>NUCLEOTIDE SEQUENCE [LARGE SCALE GENOMIC DNA]</scope>
    <source>
        <strain evidence="1 2">DSM 18108</strain>
    </source>
</reference>
<gene>
    <name evidence="1" type="ORF">SAMN05660461_2765</name>
</gene>
<sequence>MLLSLISFQASAQFKTDSTEHYLLNFSVPDMPAFKALGADPSNLLRPSDIQKFALSLSPFYSNSPGVIPRNFAVEFSPGKLASKNWTLEDYGKRKFWYNSSFSIGAIVDSGNVSSKLAVGYRFSIVRKKDDLLLNAAKRRAVFVAQQQAQLALREFKNNWIIIVHKEVPPAERAQYGVEHDKEFWDFAENKAEAYLKENPDTALQASYDAFKKGYDTDKKKYYAAVDDLIEKFKSEHWNATRLDGAIAWVGQSRDSLIKNTGFASFNTWLTWALGIGKNSQLLLGGSFSLPRSEFKDSTFINATVNVRYYLGTSGFRGFAETQFKYQNYDNLEKSLLFNFGTEFRVAKSIWIVAEAGIDNYLKEKDPFSAFIASINLRYGFNQVMK</sequence>
<dbReference type="AlphaFoldDB" id="A0A1T5NUM3"/>
<dbReference type="Proteomes" id="UP000190166">
    <property type="component" value="Unassembled WGS sequence"/>
</dbReference>
<organism evidence="1 2">
    <name type="scientific">Chitinophaga ginsengisegetis</name>
    <dbReference type="NCBI Taxonomy" id="393003"/>
    <lineage>
        <taxon>Bacteria</taxon>
        <taxon>Pseudomonadati</taxon>
        <taxon>Bacteroidota</taxon>
        <taxon>Chitinophagia</taxon>
        <taxon>Chitinophagales</taxon>
        <taxon>Chitinophagaceae</taxon>
        <taxon>Chitinophaga</taxon>
    </lineage>
</organism>